<proteinExistence type="predicted"/>
<evidence type="ECO:0000313" key="2">
    <source>
        <dbReference type="EMBL" id="CEM17440.1"/>
    </source>
</evidence>
<dbReference type="VEuPathDB" id="CryptoDB:Cvel_3675"/>
<organism evidence="2">
    <name type="scientific">Chromera velia CCMP2878</name>
    <dbReference type="NCBI Taxonomy" id="1169474"/>
    <lineage>
        <taxon>Eukaryota</taxon>
        <taxon>Sar</taxon>
        <taxon>Alveolata</taxon>
        <taxon>Colpodellida</taxon>
        <taxon>Chromeraceae</taxon>
        <taxon>Chromera</taxon>
    </lineage>
</organism>
<feature type="compositionally biased region" description="Basic and acidic residues" evidence="1">
    <location>
        <begin position="98"/>
        <end position="125"/>
    </location>
</feature>
<evidence type="ECO:0000256" key="1">
    <source>
        <dbReference type="SAM" id="MobiDB-lite"/>
    </source>
</evidence>
<gene>
    <name evidence="2" type="ORF">Cvel_3675</name>
</gene>
<reference evidence="2" key="1">
    <citation type="submission" date="2014-11" db="EMBL/GenBank/DDBJ databases">
        <authorList>
            <person name="Otto D Thomas"/>
            <person name="Naeem Raeece"/>
        </authorList>
    </citation>
    <scope>NUCLEOTIDE SEQUENCE</scope>
</reference>
<feature type="region of interest" description="Disordered" evidence="1">
    <location>
        <begin position="93"/>
        <end position="127"/>
    </location>
</feature>
<protein>
    <submittedName>
        <fullName evidence="2">Uncharacterized protein</fullName>
    </submittedName>
</protein>
<accession>A0A0G4FSX7</accession>
<dbReference type="EMBL" id="CDMZ01000584">
    <property type="protein sequence ID" value="CEM17440.1"/>
    <property type="molecule type" value="Genomic_DNA"/>
</dbReference>
<sequence>MHEIEFHLQNFPDEYSSLPPGHHVRSPAAQVKDTDFSLLSVVKRNTHEFSRDYLDRGWHDIIRLNIATRERGFLGPESQLARRMRVDVLSEDLGPVERPAKRSKTEAQEEKLPQKTEPKEEKRPQDFSLQEMAEGFRTRVILLRGGEGEEKEKENQAEGQWGLPTAAWGGLLRALKWVSSAPGGGSDHLDLSSLLTEGRAVLGSLRDAYKSVGDFQDHQKALKKRVATVNGQMAAALAAAAVAPVSEEEV</sequence>
<name>A0A0G4FSX7_9ALVE</name>
<dbReference type="AlphaFoldDB" id="A0A0G4FSX7"/>